<dbReference type="Pfam" id="PF00579">
    <property type="entry name" value="tRNA-synt_1b"/>
    <property type="match status" value="1"/>
</dbReference>
<dbReference type="Gene3D" id="3.40.50.620">
    <property type="entry name" value="HUPs"/>
    <property type="match status" value="1"/>
</dbReference>
<dbReference type="Proteomes" id="UP000485621">
    <property type="component" value="Unassembled WGS sequence"/>
</dbReference>
<keyword evidence="3" id="KW-0067">ATP-binding</keyword>
<organism evidence="7">
    <name type="scientific">candidate division CPR1 bacterium ADurb.Bin160</name>
    <dbReference type="NCBI Taxonomy" id="1852826"/>
    <lineage>
        <taxon>Bacteria</taxon>
        <taxon>candidate division CPR1</taxon>
    </lineage>
</organism>
<evidence type="ECO:0000256" key="6">
    <source>
        <dbReference type="ARBA" id="ARBA00048248"/>
    </source>
</evidence>
<name>A0A1V5ZKW6_9BACT</name>
<dbReference type="InterPro" id="IPR014729">
    <property type="entry name" value="Rossmann-like_a/b/a_fold"/>
</dbReference>
<evidence type="ECO:0000256" key="1">
    <source>
        <dbReference type="ARBA" id="ARBA00022598"/>
    </source>
</evidence>
<sequence>MDYLQFLREVGKYITINYMINKESVKKRIEDPDQSITYAEMSYMLIQGYDFFSLFSKYGVKLQL</sequence>
<dbReference type="GO" id="GO:0004831">
    <property type="term" value="F:tyrosine-tRNA ligase activity"/>
    <property type="evidence" value="ECO:0007669"/>
    <property type="project" value="UniProtKB-EC"/>
</dbReference>
<dbReference type="InterPro" id="IPR024088">
    <property type="entry name" value="Tyr-tRNA-ligase_bac-type"/>
</dbReference>
<comment type="caution">
    <text evidence="7">The sequence shown here is derived from an EMBL/GenBank/DDBJ whole genome shotgun (WGS) entry which is preliminary data.</text>
</comment>
<dbReference type="PANTHER" id="PTHR11766">
    <property type="entry name" value="TYROSYL-TRNA SYNTHETASE"/>
    <property type="match status" value="1"/>
</dbReference>
<protein>
    <submittedName>
        <fullName evidence="7">Tyrosine--tRNA ligase</fullName>
        <ecNumber evidence="7">6.1.1.1</ecNumber>
    </submittedName>
</protein>
<dbReference type="GO" id="GO:0006418">
    <property type="term" value="P:tRNA aminoacylation for protein translation"/>
    <property type="evidence" value="ECO:0007669"/>
    <property type="project" value="InterPro"/>
</dbReference>
<keyword evidence="5" id="KW-0030">Aminoacyl-tRNA synthetase</keyword>
<dbReference type="PANTHER" id="PTHR11766:SF0">
    <property type="entry name" value="TYROSINE--TRNA LIGASE, MITOCHONDRIAL"/>
    <property type="match status" value="1"/>
</dbReference>
<keyword evidence="2" id="KW-0547">Nucleotide-binding</keyword>
<comment type="catalytic activity">
    <reaction evidence="6">
        <text>tRNA(Tyr) + L-tyrosine + ATP = L-tyrosyl-tRNA(Tyr) + AMP + diphosphate + H(+)</text>
        <dbReference type="Rhea" id="RHEA:10220"/>
        <dbReference type="Rhea" id="RHEA-COMP:9706"/>
        <dbReference type="Rhea" id="RHEA-COMP:9707"/>
        <dbReference type="ChEBI" id="CHEBI:15378"/>
        <dbReference type="ChEBI" id="CHEBI:30616"/>
        <dbReference type="ChEBI" id="CHEBI:33019"/>
        <dbReference type="ChEBI" id="CHEBI:58315"/>
        <dbReference type="ChEBI" id="CHEBI:78442"/>
        <dbReference type="ChEBI" id="CHEBI:78536"/>
        <dbReference type="ChEBI" id="CHEBI:456215"/>
        <dbReference type="EC" id="6.1.1.1"/>
    </reaction>
</comment>
<dbReference type="EMBL" id="MWDB01000035">
    <property type="protein sequence ID" value="OQB40686.1"/>
    <property type="molecule type" value="Genomic_DNA"/>
</dbReference>
<evidence type="ECO:0000256" key="5">
    <source>
        <dbReference type="ARBA" id="ARBA00023146"/>
    </source>
</evidence>
<accession>A0A1V5ZKW6</accession>
<evidence type="ECO:0000256" key="4">
    <source>
        <dbReference type="ARBA" id="ARBA00022917"/>
    </source>
</evidence>
<evidence type="ECO:0000313" key="7">
    <source>
        <dbReference type="EMBL" id="OQB40686.1"/>
    </source>
</evidence>
<keyword evidence="1 7" id="KW-0436">Ligase</keyword>
<dbReference type="InterPro" id="IPR002305">
    <property type="entry name" value="aa-tRNA-synth_Ic"/>
</dbReference>
<keyword evidence="4" id="KW-0648">Protein biosynthesis</keyword>
<dbReference type="GO" id="GO:0005524">
    <property type="term" value="F:ATP binding"/>
    <property type="evidence" value="ECO:0007669"/>
    <property type="project" value="UniProtKB-KW"/>
</dbReference>
<gene>
    <name evidence="7" type="primary">tyrS_1</name>
    <name evidence="7" type="ORF">BWY04_01249</name>
</gene>
<evidence type="ECO:0000256" key="2">
    <source>
        <dbReference type="ARBA" id="ARBA00022741"/>
    </source>
</evidence>
<reference evidence="7" key="1">
    <citation type="submission" date="2017-02" db="EMBL/GenBank/DDBJ databases">
        <title>Delving into the versatile metabolic prowess of the omnipresent phylum Bacteroidetes.</title>
        <authorList>
            <person name="Nobu M.K."/>
            <person name="Mei R."/>
            <person name="Narihiro T."/>
            <person name="Kuroda K."/>
            <person name="Liu W.-T."/>
        </authorList>
    </citation>
    <scope>NUCLEOTIDE SEQUENCE</scope>
    <source>
        <strain evidence="7">ADurb.Bin160</strain>
    </source>
</reference>
<dbReference type="EC" id="6.1.1.1" evidence="7"/>
<proteinExistence type="predicted"/>
<dbReference type="SUPFAM" id="SSF52374">
    <property type="entry name" value="Nucleotidylyl transferase"/>
    <property type="match status" value="1"/>
</dbReference>
<evidence type="ECO:0000256" key="3">
    <source>
        <dbReference type="ARBA" id="ARBA00022840"/>
    </source>
</evidence>
<dbReference type="GO" id="GO:0005829">
    <property type="term" value="C:cytosol"/>
    <property type="evidence" value="ECO:0007669"/>
    <property type="project" value="TreeGrafter"/>
</dbReference>
<dbReference type="AlphaFoldDB" id="A0A1V5ZKW6"/>